<comment type="caution">
    <text evidence="2">The sequence shown here is derived from an EMBL/GenBank/DDBJ whole genome shotgun (WGS) entry which is preliminary data.</text>
</comment>
<dbReference type="PANTHER" id="PTHR42954">
    <property type="entry name" value="FE(2+) TRANSPORT PROTEIN A"/>
    <property type="match status" value="1"/>
</dbReference>
<organism evidence="2 3">
    <name type="scientific">Pacificimonas pallii</name>
    <dbReference type="NCBI Taxonomy" id="2827236"/>
    <lineage>
        <taxon>Bacteria</taxon>
        <taxon>Pseudomonadati</taxon>
        <taxon>Pseudomonadota</taxon>
        <taxon>Alphaproteobacteria</taxon>
        <taxon>Sphingomonadales</taxon>
        <taxon>Sphingosinicellaceae</taxon>
        <taxon>Pacificimonas</taxon>
    </lineage>
</organism>
<accession>A0ABS6SCP7</accession>
<reference evidence="2 3" key="1">
    <citation type="submission" date="2021-04" db="EMBL/GenBank/DDBJ databases">
        <authorList>
            <person name="Pira H."/>
            <person name="Risdian C."/>
            <person name="Wink J."/>
        </authorList>
    </citation>
    <scope>NUCLEOTIDE SEQUENCE [LARGE SCALE GENOMIC DNA]</scope>
    <source>
        <strain evidence="2 3">WHA3</strain>
    </source>
</reference>
<protein>
    <submittedName>
        <fullName evidence="2">Ferrous iron transport protein A</fullName>
    </submittedName>
</protein>
<dbReference type="EMBL" id="JAGSPA010000002">
    <property type="protein sequence ID" value="MBV7256193.1"/>
    <property type="molecule type" value="Genomic_DNA"/>
</dbReference>
<feature type="domain" description="Ferrous iron transporter FeoA-like" evidence="1">
    <location>
        <begin position="1"/>
        <end position="74"/>
    </location>
</feature>
<evidence type="ECO:0000313" key="2">
    <source>
        <dbReference type="EMBL" id="MBV7256193.1"/>
    </source>
</evidence>
<dbReference type="InterPro" id="IPR052713">
    <property type="entry name" value="FeoA"/>
</dbReference>
<evidence type="ECO:0000313" key="3">
    <source>
        <dbReference type="Proteomes" id="UP000722336"/>
    </source>
</evidence>
<keyword evidence="3" id="KW-1185">Reference proteome</keyword>
<sequence>MRIDQLTPGTVAHIVAIDLDELGERRLREHGLDEGVEVELLHRAAFGADPLAVRVGNACVAMRRSQAAGVTVRVAQRLEAAE</sequence>
<gene>
    <name evidence="2" type="ORF">KCG44_05280</name>
</gene>
<proteinExistence type="predicted"/>
<evidence type="ECO:0000259" key="1">
    <source>
        <dbReference type="SMART" id="SM00899"/>
    </source>
</evidence>
<dbReference type="InterPro" id="IPR007167">
    <property type="entry name" value="Fe-transptr_FeoA-like"/>
</dbReference>
<dbReference type="Pfam" id="PF04023">
    <property type="entry name" value="FeoA"/>
    <property type="match status" value="1"/>
</dbReference>
<name>A0ABS6SCP7_9SPHN</name>
<dbReference type="RefSeq" id="WP_218444752.1">
    <property type="nucleotide sequence ID" value="NZ_JAGSPA010000002.1"/>
</dbReference>
<dbReference type="PANTHER" id="PTHR42954:SF2">
    <property type="entry name" value="FE(2+) TRANSPORT PROTEIN A"/>
    <property type="match status" value="1"/>
</dbReference>
<dbReference type="Proteomes" id="UP000722336">
    <property type="component" value="Unassembled WGS sequence"/>
</dbReference>
<dbReference type="SMART" id="SM00899">
    <property type="entry name" value="FeoA"/>
    <property type="match status" value="1"/>
</dbReference>